<dbReference type="AlphaFoldDB" id="A0A6M3ZJY0"/>
<dbReference type="EMBL" id="CP008956">
    <property type="protein sequence ID" value="QJP98935.1"/>
    <property type="molecule type" value="Genomic_DNA"/>
</dbReference>
<gene>
    <name evidence="1" type="ORF">C798_01425</name>
</gene>
<evidence type="ECO:0008006" key="3">
    <source>
        <dbReference type="Google" id="ProtNLM"/>
    </source>
</evidence>
<protein>
    <recommendedName>
        <fullName evidence="3">DUF3298 domain-containing protein</fullName>
    </recommendedName>
</protein>
<accession>A0A6M3ZJY0</accession>
<reference evidence="1 2" key="1">
    <citation type="journal article" date="2012" name="J. Bacteriol.">
        <title>Genome sequence of the pathogenic Herbaspirillum seropedicae strain Os34, isolated from rice roots.</title>
        <authorList>
            <person name="Ye W."/>
            <person name="Ye S."/>
            <person name="Liu J."/>
            <person name="Chang S."/>
            <person name="Chen M."/>
            <person name="Zhu B."/>
            <person name="Guo L."/>
            <person name="An Q."/>
        </authorList>
    </citation>
    <scope>NUCLEOTIDE SEQUENCE [LARGE SCALE GENOMIC DNA]</scope>
    <source>
        <strain evidence="1 2">Os34</strain>
    </source>
</reference>
<evidence type="ECO:0000313" key="2">
    <source>
        <dbReference type="Proteomes" id="UP000501648"/>
    </source>
</evidence>
<name>A0A6M3ZJY0_9BURK</name>
<sequence length="229" mass="26231">MPLTTALLISTLYPCSQAREIELDYQKFDISVYKKTGPRDAMNRIYIEKIMVKPGGWISKDSTRKIHAAMGKHYQSLFAQGRDCRPAPQGGAWAYEAEFDEVQRSLPTMSIVFNVTSACAGRHVFDKVGWTFDIETGKQLQPIEIINRYVPSLHRAGVHTNGNFLRLNKEAVARVMSYLKPEKKKACLNYFERANYGVWLDEEGDVVFSPVFDYRYLNCAGRYYMSAEK</sequence>
<proteinExistence type="predicted"/>
<evidence type="ECO:0000313" key="1">
    <source>
        <dbReference type="EMBL" id="QJP98935.1"/>
    </source>
</evidence>
<organism evidence="1 2">
    <name type="scientific">Herbaspirillum rubrisubalbicans Os34</name>
    <dbReference type="NCBI Taxonomy" id="1235827"/>
    <lineage>
        <taxon>Bacteria</taxon>
        <taxon>Pseudomonadati</taxon>
        <taxon>Pseudomonadota</taxon>
        <taxon>Betaproteobacteria</taxon>
        <taxon>Burkholderiales</taxon>
        <taxon>Oxalobacteraceae</taxon>
        <taxon>Herbaspirillum</taxon>
    </lineage>
</organism>
<dbReference type="Proteomes" id="UP000501648">
    <property type="component" value="Chromosome"/>
</dbReference>